<reference evidence="5" key="1">
    <citation type="journal article" date="2020" name="New Phytol.">
        <title>Comparative genomics reveals dynamic genome evolution in host specialist ectomycorrhizal fungi.</title>
        <authorList>
            <person name="Lofgren L.A."/>
            <person name="Nguyen N.H."/>
            <person name="Vilgalys R."/>
            <person name="Ruytinx J."/>
            <person name="Liao H.L."/>
            <person name="Branco S."/>
            <person name="Kuo A."/>
            <person name="LaButti K."/>
            <person name="Lipzen A."/>
            <person name="Andreopoulos W."/>
            <person name="Pangilinan J."/>
            <person name="Riley R."/>
            <person name="Hundley H."/>
            <person name="Na H."/>
            <person name="Barry K."/>
            <person name="Grigoriev I.V."/>
            <person name="Stajich J.E."/>
            <person name="Kennedy P.G."/>
        </authorList>
    </citation>
    <scope>NUCLEOTIDE SEQUENCE</scope>
    <source>
        <strain evidence="5">DOB743</strain>
    </source>
</reference>
<evidence type="ECO:0000256" key="3">
    <source>
        <dbReference type="ARBA" id="ARBA00023242"/>
    </source>
</evidence>
<keyword evidence="3" id="KW-0539">Nucleus</keyword>
<feature type="compositionally biased region" description="Pro residues" evidence="4">
    <location>
        <begin position="16"/>
        <end position="37"/>
    </location>
</feature>
<comment type="caution">
    <text evidence="5">The sequence shown here is derived from an EMBL/GenBank/DDBJ whole genome shotgun (WGS) entry which is preliminary data.</text>
</comment>
<proteinExistence type="inferred from homology"/>
<evidence type="ECO:0000256" key="1">
    <source>
        <dbReference type="ARBA" id="ARBA00004123"/>
    </source>
</evidence>
<dbReference type="AlphaFoldDB" id="A0A9P6ZLY2"/>
<comment type="subcellular location">
    <subcellularLocation>
        <location evidence="1">Nucleus</location>
    </subcellularLocation>
</comment>
<dbReference type="EMBL" id="JABBWD010000063">
    <property type="protein sequence ID" value="KAG1770803.1"/>
    <property type="molecule type" value="Genomic_DNA"/>
</dbReference>
<dbReference type="OrthoDB" id="10266662at2759"/>
<evidence type="ECO:0000256" key="4">
    <source>
        <dbReference type="SAM" id="MobiDB-lite"/>
    </source>
</evidence>
<evidence type="ECO:0000313" key="5">
    <source>
        <dbReference type="EMBL" id="KAG1770803.1"/>
    </source>
</evidence>
<evidence type="ECO:0000256" key="2">
    <source>
        <dbReference type="ARBA" id="ARBA00005907"/>
    </source>
</evidence>
<gene>
    <name evidence="5" type="ORF">EV702DRAFT_1248955</name>
</gene>
<sequence length="255" mass="27280">MAIRDAPRHTIHAPASPQPSPPLPPDPPPPSRIPPAAPILLRQQPAPCANAQRTPTKAGAARTNADGTQEEEKEAYKQVARAMHMRKPNEGAGERAKATHLPTRAGQSGCHQAHFEFTVVSIPFTHPRSMVNLTRHTRICVPLTPYLLPIISSTLTASGKPKSSTLRPLDMETHIRAPAQFTSSQSSHTISHPPALAFSPTLAFSLDLSSSPVLAIAKLFPHAEALGNVFAVALSAHAIHRLLNGPSPRTCTKFG</sequence>
<dbReference type="InterPro" id="IPR005343">
    <property type="entry name" value="Noc2"/>
</dbReference>
<protein>
    <submittedName>
        <fullName evidence="5">Uncharacterized protein</fullName>
    </submittedName>
</protein>
<keyword evidence="6" id="KW-1185">Reference proteome</keyword>
<accession>A0A9P6ZLY2</accession>
<evidence type="ECO:0000313" key="6">
    <source>
        <dbReference type="Proteomes" id="UP000714275"/>
    </source>
</evidence>
<dbReference type="GO" id="GO:0005634">
    <property type="term" value="C:nucleus"/>
    <property type="evidence" value="ECO:0007669"/>
    <property type="project" value="UniProtKB-SubCell"/>
</dbReference>
<name>A0A9P6ZLY2_9AGAM</name>
<dbReference type="Pfam" id="PF03715">
    <property type="entry name" value="Noc2"/>
    <property type="match status" value="1"/>
</dbReference>
<comment type="similarity">
    <text evidence="2">Belongs to the NOC2 family.</text>
</comment>
<organism evidence="5 6">
    <name type="scientific">Suillus placidus</name>
    <dbReference type="NCBI Taxonomy" id="48579"/>
    <lineage>
        <taxon>Eukaryota</taxon>
        <taxon>Fungi</taxon>
        <taxon>Dikarya</taxon>
        <taxon>Basidiomycota</taxon>
        <taxon>Agaricomycotina</taxon>
        <taxon>Agaricomycetes</taxon>
        <taxon>Agaricomycetidae</taxon>
        <taxon>Boletales</taxon>
        <taxon>Suillineae</taxon>
        <taxon>Suillaceae</taxon>
        <taxon>Suillus</taxon>
    </lineage>
</organism>
<dbReference type="Proteomes" id="UP000714275">
    <property type="component" value="Unassembled WGS sequence"/>
</dbReference>
<feature type="region of interest" description="Disordered" evidence="4">
    <location>
        <begin position="1"/>
        <end position="71"/>
    </location>
</feature>